<dbReference type="InParanoid" id="G3I3M2"/>
<evidence type="ECO:0000313" key="2">
    <source>
        <dbReference type="Proteomes" id="UP000001075"/>
    </source>
</evidence>
<sequence length="70" mass="8108">MYKILESICCGRSGIAHRREAIKISAYKVLKIQRGTGLMQIHLKYKAKFQGMVEHRHCKSIKSFRFGIVL</sequence>
<gene>
    <name evidence="1" type="ORF">I79_018032</name>
</gene>
<reference evidence="2" key="1">
    <citation type="journal article" date="2011" name="Nat. Biotechnol.">
        <title>The genomic sequence of the Chinese hamster ovary (CHO)-K1 cell line.</title>
        <authorList>
            <person name="Xu X."/>
            <person name="Nagarajan H."/>
            <person name="Lewis N.E."/>
            <person name="Pan S."/>
            <person name="Cai Z."/>
            <person name="Liu X."/>
            <person name="Chen W."/>
            <person name="Xie M."/>
            <person name="Wang W."/>
            <person name="Hammond S."/>
            <person name="Andersen M.R."/>
            <person name="Neff N."/>
            <person name="Passarelli B."/>
            <person name="Koh W."/>
            <person name="Fan H.C."/>
            <person name="Wang J."/>
            <person name="Gui Y."/>
            <person name="Lee K.H."/>
            <person name="Betenbaugh M.J."/>
            <person name="Quake S.R."/>
            <person name="Famili I."/>
            <person name="Palsson B.O."/>
            <person name="Wang J."/>
        </authorList>
    </citation>
    <scope>NUCLEOTIDE SEQUENCE [LARGE SCALE GENOMIC DNA]</scope>
    <source>
        <strain evidence="2">CHO K1 cell line</strain>
    </source>
</reference>
<evidence type="ECO:0000313" key="1">
    <source>
        <dbReference type="EMBL" id="EGW06075.1"/>
    </source>
</evidence>
<accession>G3I3M2</accession>
<dbReference type="Proteomes" id="UP000001075">
    <property type="component" value="Unassembled WGS sequence"/>
</dbReference>
<dbReference type="AlphaFoldDB" id="G3I3M2"/>
<protein>
    <submittedName>
        <fullName evidence="1">Uncharacterized protein</fullName>
    </submittedName>
</protein>
<name>G3I3M2_CRIGR</name>
<proteinExistence type="predicted"/>
<organism evidence="1 2">
    <name type="scientific">Cricetulus griseus</name>
    <name type="common">Chinese hamster</name>
    <name type="synonym">Cricetulus barabensis griseus</name>
    <dbReference type="NCBI Taxonomy" id="10029"/>
    <lineage>
        <taxon>Eukaryota</taxon>
        <taxon>Metazoa</taxon>
        <taxon>Chordata</taxon>
        <taxon>Craniata</taxon>
        <taxon>Vertebrata</taxon>
        <taxon>Euteleostomi</taxon>
        <taxon>Mammalia</taxon>
        <taxon>Eutheria</taxon>
        <taxon>Euarchontoglires</taxon>
        <taxon>Glires</taxon>
        <taxon>Rodentia</taxon>
        <taxon>Myomorpha</taxon>
        <taxon>Muroidea</taxon>
        <taxon>Cricetidae</taxon>
        <taxon>Cricetinae</taxon>
        <taxon>Cricetulus</taxon>
    </lineage>
</organism>
<dbReference type="EMBL" id="JH001194">
    <property type="protein sequence ID" value="EGW06075.1"/>
    <property type="molecule type" value="Genomic_DNA"/>
</dbReference>